<comment type="similarity">
    <text evidence="5 23">Belongs to the folylpolyglutamate synthase family.</text>
</comment>
<dbReference type="AlphaFoldDB" id="A0A8J6N837"/>
<evidence type="ECO:0000259" key="24">
    <source>
        <dbReference type="Pfam" id="PF02875"/>
    </source>
</evidence>
<evidence type="ECO:0000259" key="25">
    <source>
        <dbReference type="Pfam" id="PF08245"/>
    </source>
</evidence>
<evidence type="ECO:0000256" key="3">
    <source>
        <dbReference type="ARBA" id="ARBA00004799"/>
    </source>
</evidence>
<reference evidence="26 27" key="1">
    <citation type="submission" date="2020-08" db="EMBL/GenBank/DDBJ databases">
        <title>Bridging the membrane lipid divide: bacteria of the FCB group superphylum have the potential to synthesize archaeal ether lipids.</title>
        <authorList>
            <person name="Villanueva L."/>
            <person name="Von Meijenfeldt F.A.B."/>
            <person name="Westbye A.B."/>
            <person name="Yadav S."/>
            <person name="Hopmans E.C."/>
            <person name="Dutilh B.E."/>
            <person name="Sinninghe Damste J.S."/>
        </authorList>
    </citation>
    <scope>NUCLEOTIDE SEQUENCE [LARGE SCALE GENOMIC DNA]</scope>
    <source>
        <strain evidence="26">NIOZ-UU81</strain>
    </source>
</reference>
<dbReference type="InterPro" id="IPR001645">
    <property type="entry name" value="Folylpolyglutamate_synth"/>
</dbReference>
<dbReference type="UniPathway" id="UPA00077">
    <property type="reaction ID" value="UER00157"/>
</dbReference>
<evidence type="ECO:0000256" key="17">
    <source>
        <dbReference type="ARBA" id="ARBA00030592"/>
    </source>
</evidence>
<accession>A0A8J6N837</accession>
<dbReference type="InterPro" id="IPR018109">
    <property type="entry name" value="Folylpolyglutamate_synth_CS"/>
</dbReference>
<evidence type="ECO:0000256" key="7">
    <source>
        <dbReference type="ARBA" id="ARBA00013023"/>
    </source>
</evidence>
<evidence type="ECO:0000256" key="19">
    <source>
        <dbReference type="ARBA" id="ARBA00047493"/>
    </source>
</evidence>
<comment type="cofactor">
    <cofactor evidence="1">
        <name>Mg(2+)</name>
        <dbReference type="ChEBI" id="CHEBI:18420"/>
    </cofactor>
</comment>
<dbReference type="EC" id="6.3.2.12" evidence="7"/>
<dbReference type="PROSITE" id="PS01011">
    <property type="entry name" value="FOLYLPOLYGLU_SYNT_1"/>
    <property type="match status" value="1"/>
</dbReference>
<dbReference type="PANTHER" id="PTHR11136:SF0">
    <property type="entry name" value="DIHYDROFOLATE SYNTHETASE-RELATED"/>
    <property type="match status" value="1"/>
</dbReference>
<dbReference type="InterPro" id="IPR036565">
    <property type="entry name" value="Mur-like_cat_sf"/>
</dbReference>
<evidence type="ECO:0000256" key="15">
    <source>
        <dbReference type="ARBA" id="ARBA00022909"/>
    </source>
</evidence>
<dbReference type="Pfam" id="PF08245">
    <property type="entry name" value="Mur_ligase_M"/>
    <property type="match status" value="1"/>
</dbReference>
<dbReference type="SUPFAM" id="SSF53623">
    <property type="entry name" value="MurD-like peptide ligases, catalytic domain"/>
    <property type="match status" value="1"/>
</dbReference>
<evidence type="ECO:0000256" key="21">
    <source>
        <dbReference type="ARBA" id="ARBA00049035"/>
    </source>
</evidence>
<evidence type="ECO:0000256" key="1">
    <source>
        <dbReference type="ARBA" id="ARBA00001946"/>
    </source>
</evidence>
<protein>
    <recommendedName>
        <fullName evidence="9">Dihydrofolate synthase/folylpolyglutamate synthase</fullName>
        <ecNumber evidence="7">6.3.2.12</ecNumber>
        <ecNumber evidence="8">6.3.2.17</ecNumber>
    </recommendedName>
    <alternativeName>
        <fullName evidence="18">Folylpoly-gamma-glutamate synthetase-dihydrofolate synthetase</fullName>
    </alternativeName>
    <alternativeName>
        <fullName evidence="16">Folylpolyglutamate synthetase</fullName>
    </alternativeName>
    <alternativeName>
        <fullName evidence="17">Tetrahydrofolylpolyglutamate synthase</fullName>
    </alternativeName>
</protein>
<comment type="catalytic activity">
    <reaction evidence="20">
        <text>10-formyltetrahydrofolyl-(gamma-L-Glu)(n) + L-glutamate + ATP = 10-formyltetrahydrofolyl-(gamma-L-Glu)(n+1) + ADP + phosphate + H(+)</text>
        <dbReference type="Rhea" id="RHEA:51904"/>
        <dbReference type="Rhea" id="RHEA-COMP:13088"/>
        <dbReference type="Rhea" id="RHEA-COMP:14300"/>
        <dbReference type="ChEBI" id="CHEBI:15378"/>
        <dbReference type="ChEBI" id="CHEBI:29985"/>
        <dbReference type="ChEBI" id="CHEBI:30616"/>
        <dbReference type="ChEBI" id="CHEBI:43474"/>
        <dbReference type="ChEBI" id="CHEBI:134413"/>
        <dbReference type="ChEBI" id="CHEBI:456216"/>
        <dbReference type="EC" id="6.3.2.17"/>
    </reaction>
</comment>
<dbReference type="Proteomes" id="UP000599024">
    <property type="component" value="Unassembled WGS sequence"/>
</dbReference>
<keyword evidence="14" id="KW-0460">Magnesium</keyword>
<dbReference type="PANTHER" id="PTHR11136">
    <property type="entry name" value="FOLYLPOLYGLUTAMATE SYNTHASE-RELATED"/>
    <property type="match status" value="1"/>
</dbReference>
<dbReference type="InterPro" id="IPR004101">
    <property type="entry name" value="Mur_ligase_C"/>
</dbReference>
<dbReference type="PIRSF" id="PIRSF001563">
    <property type="entry name" value="Folylpolyglu_synth"/>
    <property type="match status" value="1"/>
</dbReference>
<dbReference type="EC" id="6.3.2.17" evidence="8"/>
<dbReference type="GO" id="GO:0046656">
    <property type="term" value="P:folic acid biosynthetic process"/>
    <property type="evidence" value="ECO:0007669"/>
    <property type="project" value="UniProtKB-KW"/>
</dbReference>
<evidence type="ECO:0000256" key="10">
    <source>
        <dbReference type="ARBA" id="ARBA00022598"/>
    </source>
</evidence>
<dbReference type="GO" id="GO:0005524">
    <property type="term" value="F:ATP binding"/>
    <property type="evidence" value="ECO:0007669"/>
    <property type="project" value="UniProtKB-KW"/>
</dbReference>
<organism evidence="26 27">
    <name type="scientific">Candidatus Desulfatifera sulfidica</name>
    <dbReference type="NCBI Taxonomy" id="2841691"/>
    <lineage>
        <taxon>Bacteria</taxon>
        <taxon>Pseudomonadati</taxon>
        <taxon>Thermodesulfobacteriota</taxon>
        <taxon>Desulfobulbia</taxon>
        <taxon>Desulfobulbales</taxon>
        <taxon>Desulfobulbaceae</taxon>
        <taxon>Candidatus Desulfatifera</taxon>
    </lineage>
</organism>
<feature type="domain" description="Mur ligase C-terminal" evidence="24">
    <location>
        <begin position="315"/>
        <end position="429"/>
    </location>
</feature>
<evidence type="ECO:0000256" key="9">
    <source>
        <dbReference type="ARBA" id="ARBA00019357"/>
    </source>
</evidence>
<evidence type="ECO:0000256" key="22">
    <source>
        <dbReference type="ARBA" id="ARBA00049161"/>
    </source>
</evidence>
<evidence type="ECO:0000313" key="26">
    <source>
        <dbReference type="EMBL" id="MBC8207706.1"/>
    </source>
</evidence>
<keyword evidence="12 23" id="KW-0547">Nucleotide-binding</keyword>
<evidence type="ECO:0000313" key="27">
    <source>
        <dbReference type="Proteomes" id="UP000599024"/>
    </source>
</evidence>
<feature type="domain" description="Mur ligase central" evidence="25">
    <location>
        <begin position="44"/>
        <end position="265"/>
    </location>
</feature>
<dbReference type="GO" id="GO:0004326">
    <property type="term" value="F:tetrahydrofolylpolyglutamate synthase activity"/>
    <property type="evidence" value="ECO:0007669"/>
    <property type="project" value="UniProtKB-EC"/>
</dbReference>
<evidence type="ECO:0000256" key="14">
    <source>
        <dbReference type="ARBA" id="ARBA00022842"/>
    </source>
</evidence>
<dbReference type="InterPro" id="IPR036615">
    <property type="entry name" value="Mur_ligase_C_dom_sf"/>
</dbReference>
<evidence type="ECO:0000256" key="5">
    <source>
        <dbReference type="ARBA" id="ARBA00008276"/>
    </source>
</evidence>
<evidence type="ECO:0000256" key="4">
    <source>
        <dbReference type="ARBA" id="ARBA00005150"/>
    </source>
</evidence>
<comment type="subunit">
    <text evidence="6">Monomer.</text>
</comment>
<evidence type="ECO:0000256" key="16">
    <source>
        <dbReference type="ARBA" id="ARBA00030048"/>
    </source>
</evidence>
<dbReference type="SUPFAM" id="SSF53244">
    <property type="entry name" value="MurD-like peptide ligases, peptide-binding domain"/>
    <property type="match status" value="1"/>
</dbReference>
<evidence type="ECO:0000256" key="11">
    <source>
        <dbReference type="ARBA" id="ARBA00022723"/>
    </source>
</evidence>
<dbReference type="FunFam" id="3.40.1190.10:FF:000004">
    <property type="entry name" value="Dihydrofolate synthase/folylpolyglutamate synthase"/>
    <property type="match status" value="1"/>
</dbReference>
<proteinExistence type="inferred from homology"/>
<comment type="caution">
    <text evidence="26">The sequence shown here is derived from an EMBL/GenBank/DDBJ whole genome shotgun (WGS) entry which is preliminary data.</text>
</comment>
<dbReference type="PROSITE" id="PS01012">
    <property type="entry name" value="FOLYLPOLYGLU_SYNT_2"/>
    <property type="match status" value="1"/>
</dbReference>
<dbReference type="Gene3D" id="3.40.1190.10">
    <property type="entry name" value="Mur-like, catalytic domain"/>
    <property type="match status" value="1"/>
</dbReference>
<keyword evidence="11" id="KW-0479">Metal-binding</keyword>
<dbReference type="NCBIfam" id="TIGR01499">
    <property type="entry name" value="folC"/>
    <property type="match status" value="1"/>
</dbReference>
<comment type="function">
    <text evidence="2">Functions in two distinct reactions of the de novo folate biosynthetic pathway. Catalyzes the addition of a glutamate residue to dihydropteroate (7,8-dihydropteroate or H2Pte) to form dihydrofolate (7,8-dihydrofolate monoglutamate or H2Pte-Glu). Also catalyzes successive additions of L-glutamate to tetrahydrofolate or 10-formyltetrahydrofolate or 5,10-methylenetetrahydrofolate, leading to folylpolyglutamate derivatives.</text>
</comment>
<dbReference type="EMBL" id="JACNLK010000011">
    <property type="protein sequence ID" value="MBC8207706.1"/>
    <property type="molecule type" value="Genomic_DNA"/>
</dbReference>
<comment type="catalytic activity">
    <reaction evidence="19">
        <text>(6S)-5,6,7,8-tetrahydrofolyl-(gamma-L-Glu)(n) + L-glutamate + ATP = (6S)-5,6,7,8-tetrahydrofolyl-(gamma-L-Glu)(n+1) + ADP + phosphate + H(+)</text>
        <dbReference type="Rhea" id="RHEA:10580"/>
        <dbReference type="Rhea" id="RHEA-COMP:14738"/>
        <dbReference type="Rhea" id="RHEA-COMP:14740"/>
        <dbReference type="ChEBI" id="CHEBI:15378"/>
        <dbReference type="ChEBI" id="CHEBI:29985"/>
        <dbReference type="ChEBI" id="CHEBI:30616"/>
        <dbReference type="ChEBI" id="CHEBI:43474"/>
        <dbReference type="ChEBI" id="CHEBI:141005"/>
        <dbReference type="ChEBI" id="CHEBI:456216"/>
        <dbReference type="EC" id="6.3.2.17"/>
    </reaction>
</comment>
<keyword evidence="13 23" id="KW-0067">ATP-binding</keyword>
<dbReference type="InterPro" id="IPR013221">
    <property type="entry name" value="Mur_ligase_cen"/>
</dbReference>
<evidence type="ECO:0000256" key="8">
    <source>
        <dbReference type="ARBA" id="ARBA00013025"/>
    </source>
</evidence>
<comment type="pathway">
    <text evidence="4">Cofactor biosynthesis; tetrahydrofolylpolyglutamate biosynthesis.</text>
</comment>
<keyword evidence="10 23" id="KW-0436">Ligase</keyword>
<comment type="catalytic activity">
    <reaction evidence="21">
        <text>(6R)-5,10-methylenetetrahydrofolyl-(gamma-L-Glu)(n) + L-glutamate + ATP = (6R)-5,10-methylenetetrahydrofolyl-(gamma-L-Glu)(n+1) + ADP + phosphate + H(+)</text>
        <dbReference type="Rhea" id="RHEA:51912"/>
        <dbReference type="Rhea" id="RHEA-COMP:13257"/>
        <dbReference type="Rhea" id="RHEA-COMP:13258"/>
        <dbReference type="ChEBI" id="CHEBI:15378"/>
        <dbReference type="ChEBI" id="CHEBI:29985"/>
        <dbReference type="ChEBI" id="CHEBI:30616"/>
        <dbReference type="ChEBI" id="CHEBI:43474"/>
        <dbReference type="ChEBI" id="CHEBI:136572"/>
        <dbReference type="ChEBI" id="CHEBI:456216"/>
        <dbReference type="EC" id="6.3.2.17"/>
    </reaction>
</comment>
<dbReference type="GO" id="GO:0046872">
    <property type="term" value="F:metal ion binding"/>
    <property type="evidence" value="ECO:0007669"/>
    <property type="project" value="UniProtKB-KW"/>
</dbReference>
<dbReference type="GO" id="GO:0005737">
    <property type="term" value="C:cytoplasm"/>
    <property type="evidence" value="ECO:0007669"/>
    <property type="project" value="TreeGrafter"/>
</dbReference>
<evidence type="ECO:0000256" key="20">
    <source>
        <dbReference type="ARBA" id="ARBA00047808"/>
    </source>
</evidence>
<gene>
    <name evidence="26" type="ORF">H8E79_00865</name>
</gene>
<dbReference type="Pfam" id="PF02875">
    <property type="entry name" value="Mur_ligase_C"/>
    <property type="match status" value="1"/>
</dbReference>
<sequence>MNYQQAQAYLDSLQFHKIKLGLDSMRSFLARVGRPEQGLKYVHVAGTNGKGSVCATLLTILSEAGYRVGLYTSPHLSSVRERFRINNQYISEQDFARLSTRIRVALGDDLITYFEFTTALALLWFAESDLDLVILETGLGGRLDATNVVKPLVSVITNVSMDHEAWLGTTLDAVAGEKAGIIKPGVPVVSGVADDDSRVVVERVCAEQAAPLYLFGREFDTILLADGNWAWHGKDHVLEGRLYDQLRCGMRGSYQVENAALALAVLPLLEKEEIMVSPEIARRGLANVRWPGRLEYFCLDRIGRQEISASGGEGDRICYLLDGAHNPAGVESLVATLREEYSFGRLIVVWGAMIDKDSARTLPEVAVLAEHLILTRPEGERSAEPEQLMEQVSPELRSRCELIRGVASALARAEELATSNDDLIVVAGSLYLIGAVRQQLLGELVEVV</sequence>
<evidence type="ECO:0000256" key="18">
    <source>
        <dbReference type="ARBA" id="ARBA00032510"/>
    </source>
</evidence>
<evidence type="ECO:0000256" key="2">
    <source>
        <dbReference type="ARBA" id="ARBA00002714"/>
    </source>
</evidence>
<evidence type="ECO:0000256" key="6">
    <source>
        <dbReference type="ARBA" id="ARBA00011245"/>
    </source>
</evidence>
<dbReference type="GO" id="GO:0046654">
    <property type="term" value="P:tetrahydrofolate biosynthetic process"/>
    <property type="evidence" value="ECO:0007669"/>
    <property type="project" value="UniProtKB-UniPathway"/>
</dbReference>
<dbReference type="GO" id="GO:0008841">
    <property type="term" value="F:dihydrofolate synthase activity"/>
    <property type="evidence" value="ECO:0007669"/>
    <property type="project" value="UniProtKB-EC"/>
</dbReference>
<name>A0A8J6N837_9BACT</name>
<comment type="pathway">
    <text evidence="3">Cofactor biosynthesis; tetrahydrofolate biosynthesis; 7,8-dihydrofolate from 2-amino-4-hydroxy-6-hydroxymethyl-7,8-dihydropteridine diphosphate and 4-aminobenzoate: step 2/2.</text>
</comment>
<keyword evidence="15" id="KW-0289">Folate biosynthesis</keyword>
<dbReference type="Gene3D" id="3.90.190.20">
    <property type="entry name" value="Mur ligase, C-terminal domain"/>
    <property type="match status" value="1"/>
</dbReference>
<evidence type="ECO:0000256" key="23">
    <source>
        <dbReference type="PIRNR" id="PIRNR001563"/>
    </source>
</evidence>
<evidence type="ECO:0000256" key="13">
    <source>
        <dbReference type="ARBA" id="ARBA00022840"/>
    </source>
</evidence>
<evidence type="ECO:0000256" key="12">
    <source>
        <dbReference type="ARBA" id="ARBA00022741"/>
    </source>
</evidence>
<comment type="catalytic activity">
    <reaction evidence="22">
        <text>7,8-dihydropteroate + L-glutamate + ATP = 7,8-dihydrofolate + ADP + phosphate + H(+)</text>
        <dbReference type="Rhea" id="RHEA:23584"/>
        <dbReference type="ChEBI" id="CHEBI:15378"/>
        <dbReference type="ChEBI" id="CHEBI:17839"/>
        <dbReference type="ChEBI" id="CHEBI:29985"/>
        <dbReference type="ChEBI" id="CHEBI:30616"/>
        <dbReference type="ChEBI" id="CHEBI:43474"/>
        <dbReference type="ChEBI" id="CHEBI:57451"/>
        <dbReference type="ChEBI" id="CHEBI:456216"/>
        <dbReference type="EC" id="6.3.2.12"/>
    </reaction>
</comment>